<feature type="compositionally biased region" description="Polar residues" evidence="1">
    <location>
        <begin position="22"/>
        <end position="33"/>
    </location>
</feature>
<feature type="compositionally biased region" description="Low complexity" evidence="1">
    <location>
        <begin position="2378"/>
        <end position="2393"/>
    </location>
</feature>
<feature type="compositionally biased region" description="Basic and acidic residues" evidence="1">
    <location>
        <begin position="1883"/>
        <end position="1897"/>
    </location>
</feature>
<feature type="region of interest" description="Disordered" evidence="1">
    <location>
        <begin position="2378"/>
        <end position="2511"/>
    </location>
</feature>
<feature type="compositionally biased region" description="Polar residues" evidence="1">
    <location>
        <begin position="2405"/>
        <end position="2414"/>
    </location>
</feature>
<feature type="compositionally biased region" description="Polar residues" evidence="1">
    <location>
        <begin position="2447"/>
        <end position="2477"/>
    </location>
</feature>
<evidence type="ECO:0000313" key="2">
    <source>
        <dbReference type="EMBL" id="KAE8247228.1"/>
    </source>
</evidence>
<keyword evidence="3" id="KW-1185">Reference proteome</keyword>
<feature type="region of interest" description="Disordered" evidence="1">
    <location>
        <begin position="10"/>
        <end position="108"/>
    </location>
</feature>
<feature type="region of interest" description="Disordered" evidence="1">
    <location>
        <begin position="569"/>
        <end position="592"/>
    </location>
</feature>
<feature type="compositionally biased region" description="Basic and acidic residues" evidence="1">
    <location>
        <begin position="1376"/>
        <end position="1386"/>
    </location>
</feature>
<feature type="compositionally biased region" description="Basic residues" evidence="1">
    <location>
        <begin position="745"/>
        <end position="757"/>
    </location>
</feature>
<feature type="compositionally biased region" description="Basic and acidic residues" evidence="1">
    <location>
        <begin position="863"/>
        <end position="877"/>
    </location>
</feature>
<feature type="compositionally biased region" description="Polar residues" evidence="1">
    <location>
        <begin position="478"/>
        <end position="489"/>
    </location>
</feature>
<feature type="compositionally biased region" description="Low complexity" evidence="1">
    <location>
        <begin position="233"/>
        <end position="257"/>
    </location>
</feature>
<organism evidence="2 3">
    <name type="scientific">Tilletia controversa</name>
    <name type="common">dwarf bunt fungus</name>
    <dbReference type="NCBI Taxonomy" id="13291"/>
    <lineage>
        <taxon>Eukaryota</taxon>
        <taxon>Fungi</taxon>
        <taxon>Dikarya</taxon>
        <taxon>Basidiomycota</taxon>
        <taxon>Ustilaginomycotina</taxon>
        <taxon>Exobasidiomycetes</taxon>
        <taxon>Tilletiales</taxon>
        <taxon>Tilletiaceae</taxon>
        <taxon>Tilletia</taxon>
    </lineage>
</organism>
<accession>A0A8X7SX37</accession>
<evidence type="ECO:0000256" key="1">
    <source>
        <dbReference type="SAM" id="MobiDB-lite"/>
    </source>
</evidence>
<comment type="caution">
    <text evidence="2">The sequence shown here is derived from an EMBL/GenBank/DDBJ whole genome shotgun (WGS) entry which is preliminary data.</text>
</comment>
<dbReference type="CDD" id="cd06503">
    <property type="entry name" value="ATP-synt_Fo_b"/>
    <property type="match status" value="1"/>
</dbReference>
<feature type="compositionally biased region" description="Polar residues" evidence="1">
    <location>
        <begin position="889"/>
        <end position="903"/>
    </location>
</feature>
<feature type="region of interest" description="Disordered" evidence="1">
    <location>
        <begin position="356"/>
        <end position="375"/>
    </location>
</feature>
<dbReference type="PANTHER" id="PTHR43941">
    <property type="entry name" value="STRUCTURAL MAINTENANCE OF CHROMOSOMES PROTEIN 2"/>
    <property type="match status" value="1"/>
</dbReference>
<protein>
    <submittedName>
        <fullName evidence="2">Uncharacterized protein</fullName>
    </submittedName>
</protein>
<feature type="compositionally biased region" description="Polar residues" evidence="1">
    <location>
        <begin position="1656"/>
        <end position="1670"/>
    </location>
</feature>
<feature type="region of interest" description="Disordered" evidence="1">
    <location>
        <begin position="1480"/>
        <end position="1554"/>
    </location>
</feature>
<feature type="compositionally biased region" description="Acidic residues" evidence="1">
    <location>
        <begin position="786"/>
        <end position="803"/>
    </location>
</feature>
<feature type="region of interest" description="Disordered" evidence="1">
    <location>
        <begin position="522"/>
        <end position="546"/>
    </location>
</feature>
<gene>
    <name evidence="2" type="ORF">A4X06_0g4605</name>
</gene>
<dbReference type="EMBL" id="LWDE02000499">
    <property type="protein sequence ID" value="KAE8247228.1"/>
    <property type="molecule type" value="Genomic_DNA"/>
</dbReference>
<feature type="region of interest" description="Disordered" evidence="1">
    <location>
        <begin position="1298"/>
        <end position="1320"/>
    </location>
</feature>
<feature type="region of interest" description="Disordered" evidence="1">
    <location>
        <begin position="2092"/>
        <end position="2116"/>
    </location>
</feature>
<feature type="compositionally biased region" description="Polar residues" evidence="1">
    <location>
        <begin position="293"/>
        <end position="306"/>
    </location>
</feature>
<dbReference type="SUPFAM" id="SSF57997">
    <property type="entry name" value="Tropomyosin"/>
    <property type="match status" value="1"/>
</dbReference>
<reference evidence="2" key="2">
    <citation type="journal article" date="2019" name="IMA Fungus">
        <title>Genome sequencing and comparison of five Tilletia species to identify candidate genes for the detection of regulated species infecting wheat.</title>
        <authorList>
            <person name="Nguyen H.D.T."/>
            <person name="Sultana T."/>
            <person name="Kesanakurti P."/>
            <person name="Hambleton S."/>
        </authorList>
    </citation>
    <scope>NUCLEOTIDE SEQUENCE</scope>
    <source>
        <strain evidence="2">DAOMC 236426</strain>
    </source>
</reference>
<feature type="region of interest" description="Disordered" evidence="1">
    <location>
        <begin position="734"/>
        <end position="1038"/>
    </location>
</feature>
<feature type="compositionally biased region" description="Basic and acidic residues" evidence="1">
    <location>
        <begin position="909"/>
        <end position="921"/>
    </location>
</feature>
<proteinExistence type="predicted"/>
<sequence length="2511" mass="266984">MAHHNLHLHIPQGNGGPMHQAFSPNTMSPSAGPQSAGGPNSAGPQRRFGGPGGGGNFGPGGNLGPGMRQLQHIQSQLHASQQGHGHPQQGSPAGFQQPGGRRPGAPTRLGLNAMSAPFMPGGAGGAPAPMLSPGFVNAAGALSPGSGMHTPGAPNMAGIATGPGPGMIHAPGNGGMMAPIPPGMGMGMGIAGIPMSLSPSALTSAGLGPPTPLSGMNAFPGGGGHNGAGGPPSGASTPSIAASSAPQGRMGGISPIPGAGGPGGGMSASASSNNLMGRGQAGRKSRGLPQHTPLKTTGHNSKPSVSMSGPAVFQLLSSVQGAALKKRNVVALPKEIDDAAHEEAVANLAALQQDADQSANGTMTEQDKSARKARNAARDAAAVRSKWPAREPEPFDPELLQPDAHPDLILSDEQTVSAAMYPEAWPYDQGLPESIDIYLPGKGAWDIYREQRIRERIEAAEVEDRSYDALQQQLDGVASSQFDSRSASRTGYRGAMPPTGGAEVGETSWGYGVGAGDSSTFGIVNHENNDNDGHAADDPSHAHALSISSPADHNMVSFKLNRYLQSQADADNPHHESNNTGPGGRRLSSYSDSADNRYETAVPQSGTHAPSASLAIAPTQYLENFLNASPAQNALARSASDRGTTMGFDGLGRPEMVAQRGGMVMAERVSSSYGRLDSGVHTAPGDISASLEELDATADTTAASSAAANKGDRSGTPNWKDLARGFGYDLAEVDEEGDEEVRSGPHSRKTSKSHRNGVARPGDNDDDGGDNDDDDDDADMRTNPSEDADDSNVEDEDEDDGEDESRTHRRQTSQASERHWARRSTAQLSDFGTRPPATTTAAGHARASMRGSNEISGLSLSELELHNHNRRHEHGEGELEMEEEDAISEATTEGASEEVYSNPSDEEAAQLRREERREMRERRRASRGGMGSYHSPGAQRNARGGNGGGGLGRPRSGTVNTLPSSSFGEGDDYDQRRNPRARPPGFPGASMGRRPSDRYEIVSNPSDEDGDQFSGGAETFGGHGPLDHPLSGGPSGGHVGRMSEDFRFPPSVGAYGVGGRSNEISPYQTQAYHESGNNVMPRFGTGAGTIGNNSGGTIGRSAGNSMLNPAAKEFSFGDISGTSSRPSLNAAAPSFTPGKFTFTAPGVAKVTIPEPIPLVYPARALPSQEVALEKSASGVRDAQGREKRPRFGRNAEMLLLDEGEFSFQQSEDAFDPTMHFTPQQRPMNSTASIEGPLRNLQDGTSVRPFGSLDSIHAPARAGAGAVPAAPSLPNIIQHHRPSASGDYSLQAHAQPFQPTWGRSTAAGPASRPGIPSFAGMPAAAERPMPLIFGSSGVLSTVPASDFTFTIGNKAIPIRRPDEAGIGGAADISNGSHSHEASIHADGSRTSMPDVPRDMDSEHDQENDRRGSLAHRPSIGDVRRISETSTSARVPLSSMYDQYSDDATAAASALVSASAVHAAKQKLARSAPVPIPMLRPDQAAQQAAGHASSTGLARSFRSHGRNGTAESLAHSLTSGRAMRHRRASTVEVDSLGEGDEGRSGDDDVDEDEDDEDAVSDIIEELGERIEKALDGWAGKILDEVTIMGQVRPMIGAKLDAADRDALLESFGVRVEEQLQDHFARFKETTAAQTAAAAVAAAAAAAKAEMDATKDTDSTVMPTRTAHPSRTGSGHPPLDAVGELDFDYVSDTLDQKIADLKRELMAAFDTALPRAMESVVDKIPAPAPVAAPAPATITASNAASATFPSTMDLSLSSSQELADLLLRRLQSALEAKQDSTNEVLQNTLEKVLEPLLEDGFARAQVKSVVDRTESAHQLTELMVSKFGDLENFMGESRQTIEDHLQVALINGLVPHIETLRQEPIDPDLVAARVLEILVPMLDRGYERESSSRKNSEEGRPQPVVQTDDIADTTVERLLPFLNALKPAHIDIEELGAMLDVSLAKKHISAETDLEPVIALLEPLVSNQADARTMSRQTIDRLKEVESTLSVLPGAINAKTEIFLTATQQTHDTQGSILERINDLGHQLQTMLHRTAELDEQRDELIRQLDEVRKEVNERKAEADEAKSELSAANGYGNTLKDELTRLEARLDQAERAAEEVTDQMDELRTRAQQAREREHIAERRADQMTAQAREAQHAGDAAQAQNLLLQKRLEELSSELAEARAERNRQREAATQSTADAIVRAERAEMAADEARQRADARVDEAARVERNAHEQASAIAERAAKAEGEAASLEKRVIEQDSKIANLQQLTATQKQKAAQSQQKLSESDKKMQHFEQQAQDLAIANARLAEMEARLADKEAVEDRLAHSQDAEMRLREELSTYHTRFLDLEKDLITMKESMVGRDELEAVQAELAGSREDVARLNGQLAEREQQAAAALAAAKELQQHQQQQQQPLWDGSHAQHPGNVNTWTSIQAPPKRQGDFHNDGAHQYPREMPTPTTAAPRHTYASNGANNWGDSDSSTDSFAPTGQSGYSSYAQIAPPSKKAPSFSGRSESFGPTRVPQRDAGGWWS</sequence>
<feature type="compositionally biased region" description="Gly residues" evidence="1">
    <location>
        <begin position="49"/>
        <end position="64"/>
    </location>
</feature>
<feature type="compositionally biased region" description="Basic and acidic residues" evidence="1">
    <location>
        <begin position="527"/>
        <end position="541"/>
    </location>
</feature>
<feature type="compositionally biased region" description="Acidic residues" evidence="1">
    <location>
        <begin position="764"/>
        <end position="778"/>
    </location>
</feature>
<feature type="compositionally biased region" description="Gly residues" evidence="1">
    <location>
        <begin position="220"/>
        <end position="232"/>
    </location>
</feature>
<feature type="compositionally biased region" description="Acidic residues" evidence="1">
    <location>
        <begin position="878"/>
        <end position="887"/>
    </location>
</feature>
<dbReference type="Proteomes" id="UP000077684">
    <property type="component" value="Unassembled WGS sequence"/>
</dbReference>
<feature type="region of interest" description="Disordered" evidence="1">
    <location>
        <begin position="1365"/>
        <end position="1428"/>
    </location>
</feature>
<feature type="compositionally biased region" description="Basic and acidic residues" evidence="1">
    <location>
        <begin position="1394"/>
        <end position="1410"/>
    </location>
</feature>
<feature type="compositionally biased region" description="Low complexity" evidence="1">
    <location>
        <begin position="832"/>
        <end position="862"/>
    </location>
</feature>
<feature type="compositionally biased region" description="Acidic residues" evidence="1">
    <location>
        <begin position="1545"/>
        <end position="1554"/>
    </location>
</feature>
<feature type="compositionally biased region" description="Low complexity" evidence="1">
    <location>
        <begin position="79"/>
        <end position="94"/>
    </location>
</feature>
<feature type="compositionally biased region" description="Basic and acidic residues" evidence="1">
    <location>
        <begin position="2158"/>
        <end position="2170"/>
    </location>
</feature>
<feature type="region of interest" description="Disordered" evidence="1">
    <location>
        <begin position="478"/>
        <end position="508"/>
    </location>
</feature>
<feature type="region of interest" description="Disordered" evidence="1">
    <location>
        <begin position="2158"/>
        <end position="2179"/>
    </location>
</feature>
<feature type="compositionally biased region" description="Polar residues" evidence="1">
    <location>
        <begin position="958"/>
        <end position="967"/>
    </location>
</feature>
<feature type="region of interest" description="Disordered" evidence="1">
    <location>
        <begin position="1651"/>
        <end position="1676"/>
    </location>
</feature>
<reference evidence="2" key="1">
    <citation type="submission" date="2016-04" db="EMBL/GenBank/DDBJ databases">
        <authorList>
            <person name="Nguyen H.D."/>
            <person name="Samba Siva P."/>
            <person name="Cullis J."/>
            <person name="Levesque C.A."/>
            <person name="Hambleton S."/>
        </authorList>
    </citation>
    <scope>NUCLEOTIDE SEQUENCE</scope>
    <source>
        <strain evidence="2">DAOMC 236426</strain>
    </source>
</reference>
<feature type="region of interest" description="Disordered" evidence="1">
    <location>
        <begin position="207"/>
        <end position="306"/>
    </location>
</feature>
<name>A0A8X7SX37_9BASI</name>
<evidence type="ECO:0000313" key="3">
    <source>
        <dbReference type="Proteomes" id="UP000077684"/>
    </source>
</evidence>
<feature type="region of interest" description="Disordered" evidence="1">
    <location>
        <begin position="1883"/>
        <end position="1906"/>
    </location>
</feature>
<feature type="compositionally biased region" description="Basic and acidic residues" evidence="1">
    <location>
        <begin position="2103"/>
        <end position="2116"/>
    </location>
</feature>